<dbReference type="STRING" id="168276.SAMN05444580_10231"/>
<evidence type="ECO:0000259" key="1">
    <source>
        <dbReference type="PROSITE" id="PS50995"/>
    </source>
</evidence>
<keyword evidence="3" id="KW-1185">Reference proteome</keyword>
<dbReference type="InterPro" id="IPR000835">
    <property type="entry name" value="HTH_MarR-typ"/>
</dbReference>
<dbReference type="GO" id="GO:0006950">
    <property type="term" value="P:response to stress"/>
    <property type="evidence" value="ECO:0007669"/>
    <property type="project" value="TreeGrafter"/>
</dbReference>
<dbReference type="PANTHER" id="PTHR33164:SF99">
    <property type="entry name" value="MARR FAMILY REGULATORY PROTEIN"/>
    <property type="match status" value="1"/>
</dbReference>
<evidence type="ECO:0000313" key="2">
    <source>
        <dbReference type="EMBL" id="SDC90538.1"/>
    </source>
</evidence>
<dbReference type="GO" id="GO:0003677">
    <property type="term" value="F:DNA binding"/>
    <property type="evidence" value="ECO:0007669"/>
    <property type="project" value="UniProtKB-KW"/>
</dbReference>
<dbReference type="EMBL" id="FNAB01000002">
    <property type="protein sequence ID" value="SDC90538.1"/>
    <property type="molecule type" value="Genomic_DNA"/>
</dbReference>
<feature type="domain" description="HTH marR-type" evidence="1">
    <location>
        <begin position="11"/>
        <end position="147"/>
    </location>
</feature>
<dbReference type="PANTHER" id="PTHR33164">
    <property type="entry name" value="TRANSCRIPTIONAL REGULATOR, MARR FAMILY"/>
    <property type="match status" value="1"/>
</dbReference>
<gene>
    <name evidence="2" type="ORF">SAMN05444580_10231</name>
</gene>
<dbReference type="InterPro" id="IPR036390">
    <property type="entry name" value="WH_DNA-bd_sf"/>
</dbReference>
<proteinExistence type="predicted"/>
<evidence type="ECO:0000313" key="3">
    <source>
        <dbReference type="Proteomes" id="UP000199417"/>
    </source>
</evidence>
<dbReference type="PRINTS" id="PR00598">
    <property type="entry name" value="HTHMARR"/>
</dbReference>
<reference evidence="2 3" key="1">
    <citation type="submission" date="2016-10" db="EMBL/GenBank/DDBJ databases">
        <authorList>
            <person name="de Groot N.N."/>
        </authorList>
    </citation>
    <scope>NUCLEOTIDE SEQUENCE [LARGE SCALE GENOMIC DNA]</scope>
    <source>
        <strain evidence="2 3">JCM 11308</strain>
    </source>
</reference>
<organism evidence="2 3">
    <name type="scientific">Rhodococcus tukisamuensis</name>
    <dbReference type="NCBI Taxonomy" id="168276"/>
    <lineage>
        <taxon>Bacteria</taxon>
        <taxon>Bacillati</taxon>
        <taxon>Actinomycetota</taxon>
        <taxon>Actinomycetes</taxon>
        <taxon>Mycobacteriales</taxon>
        <taxon>Nocardiaceae</taxon>
        <taxon>Rhodococcus</taxon>
    </lineage>
</organism>
<dbReference type="PROSITE" id="PS50995">
    <property type="entry name" value="HTH_MARR_2"/>
    <property type="match status" value="1"/>
</dbReference>
<accession>A0A1G6QE11</accession>
<dbReference type="SUPFAM" id="SSF46785">
    <property type="entry name" value="Winged helix' DNA-binding domain"/>
    <property type="match status" value="1"/>
</dbReference>
<dbReference type="Proteomes" id="UP000199417">
    <property type="component" value="Unassembled WGS sequence"/>
</dbReference>
<dbReference type="Gene3D" id="1.10.10.10">
    <property type="entry name" value="Winged helix-like DNA-binding domain superfamily/Winged helix DNA-binding domain"/>
    <property type="match status" value="1"/>
</dbReference>
<name>A0A1G6QE11_9NOCA</name>
<sequence>MANSGWLDEREARVWQAYREVTRDLQSAFDRQLADDAGLSGADFALLAPLSESAEGVLRTRDLGLLVGWDRSRTSHQVTRMQKRGLVVREDCAHDARGSMVRLTPDGRAAIEAAAPEHVNTVRRLFFDPLSDEEVDLLGGMLERLRDRISGDEGR</sequence>
<dbReference type="GO" id="GO:0003700">
    <property type="term" value="F:DNA-binding transcription factor activity"/>
    <property type="evidence" value="ECO:0007669"/>
    <property type="project" value="InterPro"/>
</dbReference>
<dbReference type="AlphaFoldDB" id="A0A1G6QE11"/>
<keyword evidence="2" id="KW-0238">DNA-binding</keyword>
<dbReference type="InterPro" id="IPR036388">
    <property type="entry name" value="WH-like_DNA-bd_sf"/>
</dbReference>
<dbReference type="Pfam" id="PF12802">
    <property type="entry name" value="MarR_2"/>
    <property type="match status" value="1"/>
</dbReference>
<protein>
    <submittedName>
        <fullName evidence="2">DNA-binding transcriptional regulator, MarR family</fullName>
    </submittedName>
</protein>
<dbReference type="InterPro" id="IPR039422">
    <property type="entry name" value="MarR/SlyA-like"/>
</dbReference>
<dbReference type="SMART" id="SM00347">
    <property type="entry name" value="HTH_MARR"/>
    <property type="match status" value="1"/>
</dbReference>